<keyword evidence="5 7" id="KW-0505">Motor protein</keyword>
<gene>
    <name evidence="11" type="primary">LOC125508860</name>
</gene>
<feature type="compositionally biased region" description="Low complexity" evidence="8">
    <location>
        <begin position="96"/>
        <end position="119"/>
    </location>
</feature>
<evidence type="ECO:0000256" key="7">
    <source>
        <dbReference type="PROSITE-ProRule" id="PRU00782"/>
    </source>
</evidence>
<feature type="region of interest" description="Disordered" evidence="8">
    <location>
        <begin position="1"/>
        <end position="29"/>
    </location>
</feature>
<dbReference type="Gramene" id="TuG1812G0100002034.01.T02">
    <property type="protein sequence ID" value="TuG1812G0100002034.01.T02"/>
    <property type="gene ID" value="TuG1812G0100002034.01"/>
</dbReference>
<name>A0A8R7JZS6_TRIUA</name>
<dbReference type="Gene3D" id="3.40.850.10">
    <property type="entry name" value="Kinesin motor domain"/>
    <property type="match status" value="1"/>
</dbReference>
<keyword evidence="2 7" id="KW-0067">ATP-binding</keyword>
<dbReference type="SMART" id="SM00242">
    <property type="entry name" value="MYSc"/>
    <property type="match status" value="1"/>
</dbReference>
<feature type="compositionally biased region" description="Low complexity" evidence="8">
    <location>
        <begin position="42"/>
        <end position="59"/>
    </location>
</feature>
<evidence type="ECO:0000256" key="4">
    <source>
        <dbReference type="ARBA" id="ARBA00023123"/>
    </source>
</evidence>
<dbReference type="GO" id="GO:0005524">
    <property type="term" value="F:ATP binding"/>
    <property type="evidence" value="ECO:0007669"/>
    <property type="project" value="UniProtKB-UniRule"/>
</dbReference>
<dbReference type="GO" id="GO:0016459">
    <property type="term" value="C:myosin complex"/>
    <property type="evidence" value="ECO:0007669"/>
    <property type="project" value="UniProtKB-KW"/>
</dbReference>
<reference evidence="12" key="1">
    <citation type="journal article" date="2013" name="Nature">
        <title>Draft genome of the wheat A-genome progenitor Triticum urartu.</title>
        <authorList>
            <person name="Ling H.Q."/>
            <person name="Zhao S."/>
            <person name="Liu D."/>
            <person name="Wang J."/>
            <person name="Sun H."/>
            <person name="Zhang C."/>
            <person name="Fan H."/>
            <person name="Li D."/>
            <person name="Dong L."/>
            <person name="Tao Y."/>
            <person name="Gao C."/>
            <person name="Wu H."/>
            <person name="Li Y."/>
            <person name="Cui Y."/>
            <person name="Guo X."/>
            <person name="Zheng S."/>
            <person name="Wang B."/>
            <person name="Yu K."/>
            <person name="Liang Q."/>
            <person name="Yang W."/>
            <person name="Lou X."/>
            <person name="Chen J."/>
            <person name="Feng M."/>
            <person name="Jian J."/>
            <person name="Zhang X."/>
            <person name="Luo G."/>
            <person name="Jiang Y."/>
            <person name="Liu J."/>
            <person name="Wang Z."/>
            <person name="Sha Y."/>
            <person name="Zhang B."/>
            <person name="Wu H."/>
            <person name="Tang D."/>
            <person name="Shen Q."/>
            <person name="Xue P."/>
            <person name="Zou S."/>
            <person name="Wang X."/>
            <person name="Liu X."/>
            <person name="Wang F."/>
            <person name="Yang Y."/>
            <person name="An X."/>
            <person name="Dong Z."/>
            <person name="Zhang K."/>
            <person name="Zhang X."/>
            <person name="Luo M.C."/>
            <person name="Dvorak J."/>
            <person name="Tong Y."/>
            <person name="Wang J."/>
            <person name="Yang H."/>
            <person name="Li Z."/>
            <person name="Wang D."/>
            <person name="Zhang A."/>
            <person name="Wang J."/>
        </authorList>
    </citation>
    <scope>NUCLEOTIDE SEQUENCE</scope>
    <source>
        <strain evidence="12">cv. G1812</strain>
    </source>
</reference>
<evidence type="ECO:0000313" key="12">
    <source>
        <dbReference type="Proteomes" id="UP000015106"/>
    </source>
</evidence>
<feature type="region of interest" description="Disordered" evidence="8">
    <location>
        <begin position="42"/>
        <end position="128"/>
    </location>
</feature>
<evidence type="ECO:0000256" key="5">
    <source>
        <dbReference type="ARBA" id="ARBA00023175"/>
    </source>
</evidence>
<feature type="domain" description="Myosin motor" evidence="9">
    <location>
        <begin position="186"/>
        <end position="365"/>
    </location>
</feature>
<dbReference type="GO" id="GO:0005737">
    <property type="term" value="C:cytoplasm"/>
    <property type="evidence" value="ECO:0007669"/>
    <property type="project" value="TreeGrafter"/>
</dbReference>
<dbReference type="PRINTS" id="PR00193">
    <property type="entry name" value="MYOSINHEAVY"/>
</dbReference>
<evidence type="ECO:0000259" key="10">
    <source>
        <dbReference type="PROSITE" id="PS51844"/>
    </source>
</evidence>
<keyword evidence="3" id="KW-0112">Calmodulin-binding</keyword>
<evidence type="ECO:0000256" key="1">
    <source>
        <dbReference type="ARBA" id="ARBA00022741"/>
    </source>
</evidence>
<keyword evidence="12" id="KW-1185">Reference proteome</keyword>
<comment type="caution">
    <text evidence="7">Lacks conserved residue(s) required for the propagation of feature annotation.</text>
</comment>
<evidence type="ECO:0008006" key="13">
    <source>
        <dbReference type="Google" id="ProtNLM"/>
    </source>
</evidence>
<evidence type="ECO:0000256" key="8">
    <source>
        <dbReference type="SAM" id="MobiDB-lite"/>
    </source>
</evidence>
<dbReference type="PANTHER" id="PTHR13140:SF780">
    <property type="entry name" value="MYOSIN-1"/>
    <property type="match status" value="1"/>
</dbReference>
<dbReference type="Pfam" id="PF25369">
    <property type="entry name" value="SH3_VIII-1_N"/>
    <property type="match status" value="1"/>
</dbReference>
<dbReference type="GO" id="GO:0005516">
    <property type="term" value="F:calmodulin binding"/>
    <property type="evidence" value="ECO:0007669"/>
    <property type="project" value="UniProtKB-KW"/>
</dbReference>
<dbReference type="GO" id="GO:0007015">
    <property type="term" value="P:actin filament organization"/>
    <property type="evidence" value="ECO:0007669"/>
    <property type="project" value="TreeGrafter"/>
</dbReference>
<sequence>MASVEVRSVRKSAALRPRGPTKVQPARSMSLDYKYSAARAGVEAGPAANGVGRRAAAAAADEEGEAVPPERDADSPYSSKATTTEEEESAGGGGEVDSASSAAATPRRPSPTAAAGPSPRDTRWGDTSSYGAKKKHRVFCQLPNGDWALCTVITTSGDESVLKVPEGKVLRLKTESLQPANPEILDGVDDLMQLSYLSEPSVLYNLQYRYSQDMIYTKAGPVLVAVNPFKKVALYGNEYIKAYRNKTMDSPHVYAIADSALREMKRDEVNQSIIISGESGAGKTETAKIAMQYLASLGGGSGIEYEILQTNPILEAFGNAKTLRNDNSSRFGKLIEIHFSTTGRICGAMIQTCMQILPSVPALYH</sequence>
<dbReference type="Pfam" id="PF00063">
    <property type="entry name" value="Myosin_head"/>
    <property type="match status" value="1"/>
</dbReference>
<evidence type="ECO:0000313" key="11">
    <source>
        <dbReference type="EnsemblPlants" id="TuG1812G0100002034.01.T02"/>
    </source>
</evidence>
<accession>A0A8R7JZS6</accession>
<dbReference type="InterPro" id="IPR027417">
    <property type="entry name" value="P-loop_NTPase"/>
</dbReference>
<feature type="domain" description="Myosin N-terminal SH3-like" evidence="10">
    <location>
        <begin position="133"/>
        <end position="182"/>
    </location>
</feature>
<dbReference type="PROSITE" id="PS51456">
    <property type="entry name" value="MYOSIN_MOTOR"/>
    <property type="match status" value="1"/>
</dbReference>
<proteinExistence type="inferred from homology"/>
<reference evidence="11" key="3">
    <citation type="submission" date="2022-06" db="UniProtKB">
        <authorList>
            <consortium name="EnsemblPlants"/>
        </authorList>
    </citation>
    <scope>IDENTIFICATION</scope>
</reference>
<organism evidence="11 12">
    <name type="scientific">Triticum urartu</name>
    <name type="common">Red wild einkorn</name>
    <name type="synonym">Crithodium urartu</name>
    <dbReference type="NCBI Taxonomy" id="4572"/>
    <lineage>
        <taxon>Eukaryota</taxon>
        <taxon>Viridiplantae</taxon>
        <taxon>Streptophyta</taxon>
        <taxon>Embryophyta</taxon>
        <taxon>Tracheophyta</taxon>
        <taxon>Spermatophyta</taxon>
        <taxon>Magnoliopsida</taxon>
        <taxon>Liliopsida</taxon>
        <taxon>Poales</taxon>
        <taxon>Poaceae</taxon>
        <taxon>BOP clade</taxon>
        <taxon>Pooideae</taxon>
        <taxon>Triticodae</taxon>
        <taxon>Triticeae</taxon>
        <taxon>Triticinae</taxon>
        <taxon>Triticum</taxon>
    </lineage>
</organism>
<feature type="binding site" evidence="7">
    <location>
        <begin position="277"/>
        <end position="284"/>
    </location>
    <ligand>
        <name>ATP</name>
        <dbReference type="ChEBI" id="CHEBI:30616"/>
    </ligand>
</feature>
<dbReference type="InterPro" id="IPR057535">
    <property type="entry name" value="MYO1-3_N_SH3"/>
</dbReference>
<dbReference type="GO" id="GO:0016020">
    <property type="term" value="C:membrane"/>
    <property type="evidence" value="ECO:0007669"/>
    <property type="project" value="TreeGrafter"/>
</dbReference>
<reference evidence="11" key="2">
    <citation type="submission" date="2018-03" db="EMBL/GenBank/DDBJ databases">
        <title>The Triticum urartu genome reveals the dynamic nature of wheat genome evolution.</title>
        <authorList>
            <person name="Ling H."/>
            <person name="Ma B."/>
            <person name="Shi X."/>
            <person name="Liu H."/>
            <person name="Dong L."/>
            <person name="Sun H."/>
            <person name="Cao Y."/>
            <person name="Gao Q."/>
            <person name="Zheng S."/>
            <person name="Li Y."/>
            <person name="Yu Y."/>
            <person name="Du H."/>
            <person name="Qi M."/>
            <person name="Li Y."/>
            <person name="Yu H."/>
            <person name="Cui Y."/>
            <person name="Wang N."/>
            <person name="Chen C."/>
            <person name="Wu H."/>
            <person name="Zhao Y."/>
            <person name="Zhang J."/>
            <person name="Li Y."/>
            <person name="Zhou W."/>
            <person name="Zhang B."/>
            <person name="Hu W."/>
            <person name="Eijk M."/>
            <person name="Tang J."/>
            <person name="Witsenboer H."/>
            <person name="Zhao S."/>
            <person name="Li Z."/>
            <person name="Zhang A."/>
            <person name="Wang D."/>
            <person name="Liang C."/>
        </authorList>
    </citation>
    <scope>NUCLEOTIDE SEQUENCE [LARGE SCALE GENOMIC DNA]</scope>
    <source>
        <strain evidence="11">cv. G1812</strain>
    </source>
</reference>
<dbReference type="GO" id="GO:0000146">
    <property type="term" value="F:microfilament motor activity"/>
    <property type="evidence" value="ECO:0007669"/>
    <property type="project" value="TreeGrafter"/>
</dbReference>
<evidence type="ECO:0000256" key="6">
    <source>
        <dbReference type="ARBA" id="ARBA00023203"/>
    </source>
</evidence>
<dbReference type="Proteomes" id="UP000015106">
    <property type="component" value="Chromosome 1"/>
</dbReference>
<keyword evidence="6 7" id="KW-0009">Actin-binding</keyword>
<keyword evidence="1 7" id="KW-0547">Nucleotide-binding</keyword>
<dbReference type="SUPFAM" id="SSF52540">
    <property type="entry name" value="P-loop containing nucleoside triphosphate hydrolases"/>
    <property type="match status" value="1"/>
</dbReference>
<dbReference type="InterPro" id="IPR036961">
    <property type="entry name" value="Kinesin_motor_dom_sf"/>
</dbReference>
<comment type="similarity">
    <text evidence="7">Belongs to the TRAFAC class myosin-kinesin ATPase superfamily. Myosin family.</text>
</comment>
<dbReference type="EnsemblPlants" id="TuG1812G0100002034.01.T02">
    <property type="protein sequence ID" value="TuG1812G0100002034.01.T02"/>
    <property type="gene ID" value="TuG1812G0100002034.01"/>
</dbReference>
<evidence type="ECO:0000256" key="3">
    <source>
        <dbReference type="ARBA" id="ARBA00022860"/>
    </source>
</evidence>
<protein>
    <recommendedName>
        <fullName evidence="13">Myosin-1</fullName>
    </recommendedName>
</protein>
<evidence type="ECO:0000259" key="9">
    <source>
        <dbReference type="PROSITE" id="PS51456"/>
    </source>
</evidence>
<keyword evidence="4 7" id="KW-0518">Myosin</keyword>
<dbReference type="AlphaFoldDB" id="A0A8R7JZS6"/>
<dbReference type="PANTHER" id="PTHR13140">
    <property type="entry name" value="MYOSIN"/>
    <property type="match status" value="1"/>
</dbReference>
<dbReference type="GO" id="GO:0051015">
    <property type="term" value="F:actin filament binding"/>
    <property type="evidence" value="ECO:0007669"/>
    <property type="project" value="TreeGrafter"/>
</dbReference>
<dbReference type="InterPro" id="IPR004009">
    <property type="entry name" value="SH3_Myosin"/>
</dbReference>
<evidence type="ECO:0000256" key="2">
    <source>
        <dbReference type="ARBA" id="ARBA00022840"/>
    </source>
</evidence>
<dbReference type="PROSITE" id="PS51844">
    <property type="entry name" value="SH3_LIKE"/>
    <property type="match status" value="1"/>
</dbReference>
<dbReference type="InterPro" id="IPR001609">
    <property type="entry name" value="Myosin_head_motor_dom-like"/>
</dbReference>